<dbReference type="InterPro" id="IPR029058">
    <property type="entry name" value="AB_hydrolase_fold"/>
</dbReference>
<dbReference type="PANTHER" id="PTHR48081:SF8">
    <property type="entry name" value="ALPHA_BETA HYDROLASE FOLD-3 DOMAIN-CONTAINING PROTEIN-RELATED"/>
    <property type="match status" value="1"/>
</dbReference>
<dbReference type="Proteomes" id="UP000297245">
    <property type="component" value="Unassembled WGS sequence"/>
</dbReference>
<dbReference type="InterPro" id="IPR050300">
    <property type="entry name" value="GDXG_lipolytic_enzyme"/>
</dbReference>
<dbReference type="GO" id="GO:0016787">
    <property type="term" value="F:hydrolase activity"/>
    <property type="evidence" value="ECO:0007669"/>
    <property type="project" value="UniProtKB-KW"/>
</dbReference>
<dbReference type="InterPro" id="IPR013094">
    <property type="entry name" value="AB_hydrolase_3"/>
</dbReference>
<dbReference type="AlphaFoldDB" id="A0A4S8MRX5"/>
<gene>
    <name evidence="3" type="ORF">K435DRAFT_646686</name>
</gene>
<keyword evidence="4" id="KW-1185">Reference proteome</keyword>
<dbReference type="Pfam" id="PF07859">
    <property type="entry name" value="Abhydrolase_3"/>
    <property type="match status" value="1"/>
</dbReference>
<accession>A0A4S8MRX5</accession>
<dbReference type="EMBL" id="ML179047">
    <property type="protein sequence ID" value="THV05702.1"/>
    <property type="molecule type" value="Genomic_DNA"/>
</dbReference>
<evidence type="ECO:0000313" key="3">
    <source>
        <dbReference type="EMBL" id="THV05702.1"/>
    </source>
</evidence>
<dbReference type="PANTHER" id="PTHR48081">
    <property type="entry name" value="AB HYDROLASE SUPERFAMILY PROTEIN C4A8.06C"/>
    <property type="match status" value="1"/>
</dbReference>
<proteinExistence type="predicted"/>
<sequence>MAEYAHLSIPDPALASTLEAMAEQPRQTDIATRREEFKTQLIPHLKSQLEPELPPESEYEVKDYMVDVGGAQVLARNIIPRKTTSEETFPVLFWIHGGSKYDMAGRTGYSNGNADLDDYQMRILSVKLRISVVISEYRLAPEHVFPTGLNDLYAVLKYVIKNPSQFSASFKKGLMLAGSSAGGNLCAVLCHRAKDDPFFKDTPITGQALLVACVIHPHAYSKLPEEYRSRLLSMDQNANAPVLGKVEVDAIVGKYRTNLLPSECYKAPPFDPDMSPLLSPSHKGLPPTFIQVCGMDPLRDDGIVYEKVLKENGVKTKLLA</sequence>
<protein>
    <recommendedName>
        <fullName evidence="2">Alpha/beta hydrolase fold-3 domain-containing protein</fullName>
    </recommendedName>
</protein>
<reference evidence="3 4" key="1">
    <citation type="journal article" date="2019" name="Nat. Ecol. Evol.">
        <title>Megaphylogeny resolves global patterns of mushroom evolution.</title>
        <authorList>
            <person name="Varga T."/>
            <person name="Krizsan K."/>
            <person name="Foldi C."/>
            <person name="Dima B."/>
            <person name="Sanchez-Garcia M."/>
            <person name="Sanchez-Ramirez S."/>
            <person name="Szollosi G.J."/>
            <person name="Szarkandi J.G."/>
            <person name="Papp V."/>
            <person name="Albert L."/>
            <person name="Andreopoulos W."/>
            <person name="Angelini C."/>
            <person name="Antonin V."/>
            <person name="Barry K.W."/>
            <person name="Bougher N.L."/>
            <person name="Buchanan P."/>
            <person name="Buyck B."/>
            <person name="Bense V."/>
            <person name="Catcheside P."/>
            <person name="Chovatia M."/>
            <person name="Cooper J."/>
            <person name="Damon W."/>
            <person name="Desjardin D."/>
            <person name="Finy P."/>
            <person name="Geml J."/>
            <person name="Haridas S."/>
            <person name="Hughes K."/>
            <person name="Justo A."/>
            <person name="Karasinski D."/>
            <person name="Kautmanova I."/>
            <person name="Kiss B."/>
            <person name="Kocsube S."/>
            <person name="Kotiranta H."/>
            <person name="LaButti K.M."/>
            <person name="Lechner B.E."/>
            <person name="Liimatainen K."/>
            <person name="Lipzen A."/>
            <person name="Lukacs Z."/>
            <person name="Mihaltcheva S."/>
            <person name="Morgado L.N."/>
            <person name="Niskanen T."/>
            <person name="Noordeloos M.E."/>
            <person name="Ohm R.A."/>
            <person name="Ortiz-Santana B."/>
            <person name="Ovrebo C."/>
            <person name="Racz N."/>
            <person name="Riley R."/>
            <person name="Savchenko A."/>
            <person name="Shiryaev A."/>
            <person name="Soop K."/>
            <person name="Spirin V."/>
            <person name="Szebenyi C."/>
            <person name="Tomsovsky M."/>
            <person name="Tulloss R.E."/>
            <person name="Uehling J."/>
            <person name="Grigoriev I.V."/>
            <person name="Vagvolgyi C."/>
            <person name="Papp T."/>
            <person name="Martin F.M."/>
            <person name="Miettinen O."/>
            <person name="Hibbett D.S."/>
            <person name="Nagy L.G."/>
        </authorList>
    </citation>
    <scope>NUCLEOTIDE SEQUENCE [LARGE SCALE GENOMIC DNA]</scope>
    <source>
        <strain evidence="3 4">CBS 962.96</strain>
    </source>
</reference>
<dbReference type="Gene3D" id="3.40.50.1820">
    <property type="entry name" value="alpha/beta hydrolase"/>
    <property type="match status" value="1"/>
</dbReference>
<dbReference type="SUPFAM" id="SSF53474">
    <property type="entry name" value="alpha/beta-Hydrolases"/>
    <property type="match status" value="1"/>
</dbReference>
<dbReference type="OrthoDB" id="408631at2759"/>
<evidence type="ECO:0000313" key="4">
    <source>
        <dbReference type="Proteomes" id="UP000297245"/>
    </source>
</evidence>
<keyword evidence="1" id="KW-0378">Hydrolase</keyword>
<evidence type="ECO:0000256" key="1">
    <source>
        <dbReference type="ARBA" id="ARBA00022801"/>
    </source>
</evidence>
<evidence type="ECO:0000259" key="2">
    <source>
        <dbReference type="Pfam" id="PF07859"/>
    </source>
</evidence>
<feature type="domain" description="Alpha/beta hydrolase fold-3" evidence="2">
    <location>
        <begin position="108"/>
        <end position="318"/>
    </location>
</feature>
<organism evidence="3 4">
    <name type="scientific">Dendrothele bispora (strain CBS 962.96)</name>
    <dbReference type="NCBI Taxonomy" id="1314807"/>
    <lineage>
        <taxon>Eukaryota</taxon>
        <taxon>Fungi</taxon>
        <taxon>Dikarya</taxon>
        <taxon>Basidiomycota</taxon>
        <taxon>Agaricomycotina</taxon>
        <taxon>Agaricomycetes</taxon>
        <taxon>Agaricomycetidae</taxon>
        <taxon>Agaricales</taxon>
        <taxon>Agaricales incertae sedis</taxon>
        <taxon>Dendrothele</taxon>
    </lineage>
</organism>
<name>A0A4S8MRX5_DENBC</name>